<protein>
    <submittedName>
        <fullName evidence="2">Uncharacterized protein</fullName>
    </submittedName>
</protein>
<comment type="caution">
    <text evidence="2">The sequence shown here is derived from an EMBL/GenBank/DDBJ whole genome shotgun (WGS) entry which is preliminary data.</text>
</comment>
<name>A0A9P4TB04_CURKU</name>
<reference evidence="2" key="1">
    <citation type="submission" date="2019-04" db="EMBL/GenBank/DDBJ databases">
        <title>Sequencing of skin fungus with MAO and IRED activity.</title>
        <authorList>
            <person name="Marsaioli A.J."/>
            <person name="Bonatto J.M.C."/>
            <person name="Reis Junior O."/>
        </authorList>
    </citation>
    <scope>NUCLEOTIDE SEQUENCE</scope>
    <source>
        <strain evidence="2">30M1</strain>
    </source>
</reference>
<proteinExistence type="predicted"/>
<sequence>MPDTPNNSEPEPHESPDMMEDSEDEMDYDEFCRTYLNLPDSESNSPAASVAPSSEHDDYDPQCRDANIRQAHRLRLRIEAGKIALEDLAARHSSLTNIMLKRDLKTQILRQAKIINLSVQHFNKAMADHEDVKNDHYDLEAKHVLTRGVQSILQVVENLIIEVQHSSGSGAAATEADRMNDDMRAILFDCRGFLRAHGFVSKQRDDMEGQEPGSGPPVGYFRVR</sequence>
<evidence type="ECO:0000313" key="3">
    <source>
        <dbReference type="Proteomes" id="UP000801428"/>
    </source>
</evidence>
<accession>A0A9P4TB04</accession>
<feature type="compositionally biased region" description="Acidic residues" evidence="1">
    <location>
        <begin position="17"/>
        <end position="29"/>
    </location>
</feature>
<evidence type="ECO:0000313" key="2">
    <source>
        <dbReference type="EMBL" id="KAF2998994.1"/>
    </source>
</evidence>
<dbReference type="EMBL" id="SWKU01000018">
    <property type="protein sequence ID" value="KAF2998994.1"/>
    <property type="molecule type" value="Genomic_DNA"/>
</dbReference>
<evidence type="ECO:0000256" key="1">
    <source>
        <dbReference type="SAM" id="MobiDB-lite"/>
    </source>
</evidence>
<feature type="compositionally biased region" description="Low complexity" evidence="1">
    <location>
        <begin position="41"/>
        <end position="53"/>
    </location>
</feature>
<gene>
    <name evidence="2" type="ORF">E8E13_007725</name>
</gene>
<dbReference type="AlphaFoldDB" id="A0A9P4TB04"/>
<feature type="region of interest" description="Disordered" evidence="1">
    <location>
        <begin position="204"/>
        <end position="224"/>
    </location>
</feature>
<feature type="region of interest" description="Disordered" evidence="1">
    <location>
        <begin position="1"/>
        <end position="62"/>
    </location>
</feature>
<organism evidence="2 3">
    <name type="scientific">Curvularia kusanoi</name>
    <name type="common">Cochliobolus kusanoi</name>
    <dbReference type="NCBI Taxonomy" id="90978"/>
    <lineage>
        <taxon>Eukaryota</taxon>
        <taxon>Fungi</taxon>
        <taxon>Dikarya</taxon>
        <taxon>Ascomycota</taxon>
        <taxon>Pezizomycotina</taxon>
        <taxon>Dothideomycetes</taxon>
        <taxon>Pleosporomycetidae</taxon>
        <taxon>Pleosporales</taxon>
        <taxon>Pleosporineae</taxon>
        <taxon>Pleosporaceae</taxon>
        <taxon>Curvularia</taxon>
    </lineage>
</organism>
<keyword evidence="3" id="KW-1185">Reference proteome</keyword>
<dbReference type="Proteomes" id="UP000801428">
    <property type="component" value="Unassembled WGS sequence"/>
</dbReference>